<keyword evidence="2 5" id="KW-0689">Ribosomal protein</keyword>
<evidence type="ECO:0000313" key="6">
    <source>
        <dbReference type="EMBL" id="MBN1573431.1"/>
    </source>
</evidence>
<dbReference type="Pfam" id="PF00831">
    <property type="entry name" value="Ribosomal_L29"/>
    <property type="match status" value="1"/>
</dbReference>
<sequence length="72" mass="8595">MKASDLRDLSVEELMDREETLSQELFNLRFQRAANQLENKMKIRLTKRDRARVLTVIKEKMLEEERKKGDGD</sequence>
<reference evidence="6" key="2">
    <citation type="submission" date="2021-01" db="EMBL/GenBank/DDBJ databases">
        <authorList>
            <person name="Hahn C.R."/>
            <person name="Youssef N.H."/>
            <person name="Elshahed M."/>
        </authorList>
    </citation>
    <scope>NUCLEOTIDE SEQUENCE</scope>
    <source>
        <strain evidence="6">Zod_Metabat.24</strain>
    </source>
</reference>
<evidence type="ECO:0000256" key="1">
    <source>
        <dbReference type="ARBA" id="ARBA00009254"/>
    </source>
</evidence>
<organism evidence="6 7">
    <name type="scientific">Candidatus Zymogenus saltonus</name>
    <dbReference type="NCBI Taxonomy" id="2844893"/>
    <lineage>
        <taxon>Bacteria</taxon>
        <taxon>Deltaproteobacteria</taxon>
        <taxon>Candidatus Zymogenia</taxon>
        <taxon>Candidatus Zymogeniales</taxon>
        <taxon>Candidatus Zymogenaceae</taxon>
        <taxon>Candidatus Zymogenus</taxon>
    </lineage>
</organism>
<dbReference type="Gene3D" id="1.10.287.310">
    <property type="match status" value="1"/>
</dbReference>
<dbReference type="FunFam" id="1.10.287.310:FF:000001">
    <property type="entry name" value="50S ribosomal protein L29"/>
    <property type="match status" value="1"/>
</dbReference>
<protein>
    <recommendedName>
        <fullName evidence="4 5">Large ribosomal subunit protein uL29</fullName>
    </recommendedName>
</protein>
<evidence type="ECO:0000256" key="4">
    <source>
        <dbReference type="ARBA" id="ARBA00035204"/>
    </source>
</evidence>
<keyword evidence="3 5" id="KW-0687">Ribonucleoprotein</keyword>
<dbReference type="NCBIfam" id="TIGR00012">
    <property type="entry name" value="L29"/>
    <property type="match status" value="1"/>
</dbReference>
<dbReference type="HAMAP" id="MF_00374">
    <property type="entry name" value="Ribosomal_uL29"/>
    <property type="match status" value="1"/>
</dbReference>
<dbReference type="GO" id="GO:0003735">
    <property type="term" value="F:structural constituent of ribosome"/>
    <property type="evidence" value="ECO:0007669"/>
    <property type="project" value="InterPro"/>
</dbReference>
<comment type="similarity">
    <text evidence="1 5">Belongs to the universal ribosomal protein uL29 family.</text>
</comment>
<dbReference type="CDD" id="cd00427">
    <property type="entry name" value="Ribosomal_L29_HIP"/>
    <property type="match status" value="1"/>
</dbReference>
<dbReference type="InterPro" id="IPR001854">
    <property type="entry name" value="Ribosomal_uL29"/>
</dbReference>
<dbReference type="Proteomes" id="UP000809273">
    <property type="component" value="Unassembled WGS sequence"/>
</dbReference>
<evidence type="ECO:0000313" key="7">
    <source>
        <dbReference type="Proteomes" id="UP000809273"/>
    </source>
</evidence>
<accession>A0A9D8KGM0</accession>
<dbReference type="PANTHER" id="PTHR10916">
    <property type="entry name" value="60S RIBOSOMAL PROTEIN L35/50S RIBOSOMAL PROTEIN L29"/>
    <property type="match status" value="1"/>
</dbReference>
<proteinExistence type="inferred from homology"/>
<comment type="caution">
    <text evidence="6">The sequence shown here is derived from an EMBL/GenBank/DDBJ whole genome shotgun (WGS) entry which is preliminary data.</text>
</comment>
<dbReference type="AlphaFoldDB" id="A0A9D8KGM0"/>
<dbReference type="InterPro" id="IPR050063">
    <property type="entry name" value="Ribosomal_protein_uL29"/>
</dbReference>
<name>A0A9D8KGM0_9DELT</name>
<dbReference type="InterPro" id="IPR036049">
    <property type="entry name" value="Ribosomal_uL29_sf"/>
</dbReference>
<evidence type="ECO:0000256" key="3">
    <source>
        <dbReference type="ARBA" id="ARBA00023274"/>
    </source>
</evidence>
<dbReference type="GO" id="GO:0022625">
    <property type="term" value="C:cytosolic large ribosomal subunit"/>
    <property type="evidence" value="ECO:0007669"/>
    <property type="project" value="TreeGrafter"/>
</dbReference>
<dbReference type="EMBL" id="JAFGIX010000049">
    <property type="protein sequence ID" value="MBN1573431.1"/>
    <property type="molecule type" value="Genomic_DNA"/>
</dbReference>
<evidence type="ECO:0000256" key="2">
    <source>
        <dbReference type="ARBA" id="ARBA00022980"/>
    </source>
</evidence>
<dbReference type="GO" id="GO:0006412">
    <property type="term" value="P:translation"/>
    <property type="evidence" value="ECO:0007669"/>
    <property type="project" value="UniProtKB-UniRule"/>
</dbReference>
<evidence type="ECO:0000256" key="5">
    <source>
        <dbReference type="HAMAP-Rule" id="MF_00374"/>
    </source>
</evidence>
<reference evidence="6" key="1">
    <citation type="journal article" date="2021" name="Environ. Microbiol.">
        <title>Genomic characterization of three novel Desulfobacterota classes expand the metabolic and phylogenetic diversity of the phylum.</title>
        <authorList>
            <person name="Murphy C.L."/>
            <person name="Biggerstaff J."/>
            <person name="Eichhorn A."/>
            <person name="Ewing E."/>
            <person name="Shahan R."/>
            <person name="Soriano D."/>
            <person name="Stewart S."/>
            <person name="VanMol K."/>
            <person name="Walker R."/>
            <person name="Walters P."/>
            <person name="Elshahed M.S."/>
            <person name="Youssef N.H."/>
        </authorList>
    </citation>
    <scope>NUCLEOTIDE SEQUENCE</scope>
    <source>
        <strain evidence="6">Zod_Metabat.24</strain>
    </source>
</reference>
<gene>
    <name evidence="5 6" type="primary">rpmC</name>
    <name evidence="6" type="ORF">JW984_09585</name>
</gene>
<dbReference type="PANTHER" id="PTHR10916:SF0">
    <property type="entry name" value="LARGE RIBOSOMAL SUBUNIT PROTEIN UL29C"/>
    <property type="match status" value="1"/>
</dbReference>
<dbReference type="SUPFAM" id="SSF46561">
    <property type="entry name" value="Ribosomal protein L29 (L29p)"/>
    <property type="match status" value="1"/>
</dbReference>